<evidence type="ECO:0008006" key="5">
    <source>
        <dbReference type="Google" id="ProtNLM"/>
    </source>
</evidence>
<dbReference type="Pfam" id="PF02518">
    <property type="entry name" value="HATPase_c"/>
    <property type="match status" value="1"/>
</dbReference>
<dbReference type="InterPro" id="IPR010559">
    <property type="entry name" value="Sig_transdc_His_kin_internal"/>
</dbReference>
<feature type="domain" description="Signal transduction histidine kinase internal region" evidence="2">
    <location>
        <begin position="39"/>
        <end position="117"/>
    </location>
</feature>
<evidence type="ECO:0000313" key="3">
    <source>
        <dbReference type="EMBL" id="CAH1225642.1"/>
    </source>
</evidence>
<organism evidence="3 4">
    <name type="scientific">Paenibacillus plantiphilus</name>
    <dbReference type="NCBI Taxonomy" id="2905650"/>
    <lineage>
        <taxon>Bacteria</taxon>
        <taxon>Bacillati</taxon>
        <taxon>Bacillota</taxon>
        <taxon>Bacilli</taxon>
        <taxon>Bacillales</taxon>
        <taxon>Paenibacillaceae</taxon>
        <taxon>Paenibacillus</taxon>
    </lineage>
</organism>
<dbReference type="SUPFAM" id="SSF55874">
    <property type="entry name" value="ATPase domain of HSP90 chaperone/DNA topoisomerase II/histidine kinase"/>
    <property type="match status" value="1"/>
</dbReference>
<reference evidence="3" key="1">
    <citation type="submission" date="2022-01" db="EMBL/GenBank/DDBJ databases">
        <authorList>
            <person name="Criscuolo A."/>
        </authorList>
    </citation>
    <scope>NUCLEOTIDE SEQUENCE</scope>
    <source>
        <strain evidence="3">CIP111893</strain>
    </source>
</reference>
<dbReference type="PANTHER" id="PTHR34220">
    <property type="entry name" value="SENSOR HISTIDINE KINASE YPDA"/>
    <property type="match status" value="1"/>
</dbReference>
<dbReference type="InterPro" id="IPR036890">
    <property type="entry name" value="HATPase_C_sf"/>
</dbReference>
<dbReference type="InterPro" id="IPR050640">
    <property type="entry name" value="Bact_2-comp_sensor_kinase"/>
</dbReference>
<comment type="caution">
    <text evidence="3">The sequence shown here is derived from an EMBL/GenBank/DDBJ whole genome shotgun (WGS) entry which is preliminary data.</text>
</comment>
<name>A0ABM9CW41_9BACL</name>
<gene>
    <name evidence="3" type="ORF">PAECIP111893_05283</name>
</gene>
<dbReference type="Proteomes" id="UP000838686">
    <property type="component" value="Unassembled WGS sequence"/>
</dbReference>
<evidence type="ECO:0000259" key="1">
    <source>
        <dbReference type="Pfam" id="PF02518"/>
    </source>
</evidence>
<feature type="domain" description="Histidine kinase/HSP90-like ATPase" evidence="1">
    <location>
        <begin position="136"/>
        <end position="245"/>
    </location>
</feature>
<evidence type="ECO:0000259" key="2">
    <source>
        <dbReference type="Pfam" id="PF06580"/>
    </source>
</evidence>
<keyword evidence="4" id="KW-1185">Reference proteome</keyword>
<proteinExistence type="predicted"/>
<evidence type="ECO:0000313" key="4">
    <source>
        <dbReference type="Proteomes" id="UP000838686"/>
    </source>
</evidence>
<dbReference type="PANTHER" id="PTHR34220:SF7">
    <property type="entry name" value="SENSOR HISTIDINE KINASE YPDA"/>
    <property type="match status" value="1"/>
</dbReference>
<dbReference type="InterPro" id="IPR003594">
    <property type="entry name" value="HATPase_dom"/>
</dbReference>
<accession>A0ABM9CW41</accession>
<dbReference type="Pfam" id="PF06580">
    <property type="entry name" value="His_kinase"/>
    <property type="match status" value="1"/>
</dbReference>
<sequence>MKGNDELSILARRFNTMMQTITDLIMRVYKLEIANKTNQMKAMQAQINPHFLNNALQSIGTLALHHQAPRVYSLISSLAKMMRYGMNMNEAIVPLSEEVNHVKAYMELQKQRFSNKLNVTFDIDENTLGVPVPKIILQPLVENVFKHSFEPLGEVGEVLIISKWLNDHELIIIVQDDGLGVDPNRLSELQHKLDKPSSQLMPDGQDNIGLINVLLRLRLHFSENARMIVSNQPPRGFSVTLHIPYDVGGQELS</sequence>
<dbReference type="Gene3D" id="3.30.565.10">
    <property type="entry name" value="Histidine kinase-like ATPase, C-terminal domain"/>
    <property type="match status" value="1"/>
</dbReference>
<dbReference type="EMBL" id="CAKMMF010000053">
    <property type="protein sequence ID" value="CAH1225642.1"/>
    <property type="molecule type" value="Genomic_DNA"/>
</dbReference>
<protein>
    <recommendedName>
        <fullName evidence="5">Histidine kinase</fullName>
    </recommendedName>
</protein>